<proteinExistence type="predicted"/>
<name>A0A4Y7U8H9_9FLAO</name>
<gene>
    <name evidence="2" type="ORF">D0809_19645</name>
</gene>
<organism evidence="2 3">
    <name type="scientific">Flavobacterium circumlabens</name>
    <dbReference type="NCBI Taxonomy" id="2133765"/>
    <lineage>
        <taxon>Bacteria</taxon>
        <taxon>Pseudomonadati</taxon>
        <taxon>Bacteroidota</taxon>
        <taxon>Flavobacteriia</taxon>
        <taxon>Flavobacteriales</taxon>
        <taxon>Flavobacteriaceae</taxon>
        <taxon>Flavobacterium</taxon>
    </lineage>
</organism>
<dbReference type="InterPro" id="IPR041657">
    <property type="entry name" value="HTH_17"/>
</dbReference>
<dbReference type="Pfam" id="PF12728">
    <property type="entry name" value="HTH_17"/>
    <property type="match status" value="1"/>
</dbReference>
<evidence type="ECO:0000313" key="2">
    <source>
        <dbReference type="EMBL" id="TEB42574.1"/>
    </source>
</evidence>
<accession>A0A4Y7U8H9</accession>
<feature type="domain" description="Helix-turn-helix" evidence="1">
    <location>
        <begin position="68"/>
        <end position="117"/>
    </location>
</feature>
<comment type="caution">
    <text evidence="2">The sequence shown here is derived from an EMBL/GenBank/DDBJ whole genome shotgun (WGS) entry which is preliminary data.</text>
</comment>
<dbReference type="Proteomes" id="UP000298340">
    <property type="component" value="Unassembled WGS sequence"/>
</dbReference>
<evidence type="ECO:0000313" key="3">
    <source>
        <dbReference type="Proteomes" id="UP000298340"/>
    </source>
</evidence>
<keyword evidence="2" id="KW-0238">DNA-binding</keyword>
<evidence type="ECO:0000259" key="1">
    <source>
        <dbReference type="Pfam" id="PF12728"/>
    </source>
</evidence>
<dbReference type="NCBIfam" id="TIGR01764">
    <property type="entry name" value="excise"/>
    <property type="match status" value="1"/>
</dbReference>
<dbReference type="GO" id="GO:0003677">
    <property type="term" value="F:DNA binding"/>
    <property type="evidence" value="ECO:0007669"/>
    <property type="project" value="UniProtKB-KW"/>
</dbReference>
<dbReference type="EMBL" id="QWDN01000008">
    <property type="protein sequence ID" value="TEB42574.1"/>
    <property type="molecule type" value="Genomic_DNA"/>
</dbReference>
<dbReference type="InterPro" id="IPR010093">
    <property type="entry name" value="SinI_DNA-bd"/>
</dbReference>
<protein>
    <submittedName>
        <fullName evidence="2">DNA-binding protein</fullName>
    </submittedName>
</protein>
<reference evidence="2 3" key="1">
    <citation type="journal article" date="2018" name="Syst. Appl. Microbiol.">
        <title>Flavobacterium circumlabens sp. nov. and Flavobacterium cupreum sp. nov., two psychrotrophic species isolated from Antarctic environmental samples.</title>
        <authorList>
            <person name="Kralova S."/>
            <person name="Busse H.J."/>
            <person name="Svec P."/>
            <person name="Maslanova I."/>
            <person name="Stankova E."/>
            <person name="Bartak M."/>
            <person name="Sedlacek I."/>
        </authorList>
    </citation>
    <scope>NUCLEOTIDE SEQUENCE [LARGE SCALE GENOMIC DNA]</scope>
    <source>
        <strain evidence="2 3">CCM 8828</strain>
    </source>
</reference>
<dbReference type="AlphaFoldDB" id="A0A4Y7U8H9"/>
<sequence>MCKMFLHDFLLHQTSVHLSLNSKNRIMDTSNFTSKIDRLELIVQELANKQDAFIKKALMKLSLNSKDVYSSEEAAEFLSIEVKYIYQLTHQRKIRYSKKKGQKKIYFRKEDLLDYLNGEIINTTEDLENKNAAFWKK</sequence>